<organism evidence="1 2">
    <name type="scientific">Candidatus Woesebacteria bacterium GW2011_GWB1_38_8</name>
    <dbReference type="NCBI Taxonomy" id="1618570"/>
    <lineage>
        <taxon>Bacteria</taxon>
        <taxon>Candidatus Woeseibacteriota</taxon>
    </lineage>
</organism>
<reference evidence="1 2" key="1">
    <citation type="journal article" date="2015" name="Nature">
        <title>rRNA introns, odd ribosomes, and small enigmatic genomes across a large radiation of phyla.</title>
        <authorList>
            <person name="Brown C.T."/>
            <person name="Hug L.A."/>
            <person name="Thomas B.C."/>
            <person name="Sharon I."/>
            <person name="Castelle C.J."/>
            <person name="Singh A."/>
            <person name="Wilkins M.J."/>
            <person name="Williams K.H."/>
            <person name="Banfield J.F."/>
        </authorList>
    </citation>
    <scope>NUCLEOTIDE SEQUENCE [LARGE SCALE GENOMIC DNA]</scope>
</reference>
<gene>
    <name evidence="1" type="ORF">UT08_C0023G0005</name>
</gene>
<dbReference type="Gene3D" id="3.10.28.10">
    <property type="entry name" value="Homing endonucleases"/>
    <property type="match status" value="1"/>
</dbReference>
<proteinExistence type="predicted"/>
<dbReference type="SUPFAM" id="SSF55608">
    <property type="entry name" value="Homing endonucleases"/>
    <property type="match status" value="1"/>
</dbReference>
<name>A0A0G0L8G9_9BACT</name>
<dbReference type="AlphaFoldDB" id="A0A0G0L8G9"/>
<dbReference type="Proteomes" id="UP000034081">
    <property type="component" value="Unassembled WGS sequence"/>
</dbReference>
<evidence type="ECO:0000313" key="1">
    <source>
        <dbReference type="EMBL" id="KKQ84140.1"/>
    </source>
</evidence>
<dbReference type="InterPro" id="IPR027434">
    <property type="entry name" value="Homing_endonucl"/>
</dbReference>
<protein>
    <submittedName>
        <fullName evidence="1">Intein-containing protein</fullName>
    </submittedName>
</protein>
<evidence type="ECO:0000313" key="2">
    <source>
        <dbReference type="Proteomes" id="UP000034081"/>
    </source>
</evidence>
<comment type="caution">
    <text evidence="1">The sequence shown here is derived from an EMBL/GenBank/DDBJ whole genome shotgun (WGS) entry which is preliminary data.</text>
</comment>
<dbReference type="STRING" id="1618570.UT08_C0023G0005"/>
<sequence>MPKAKLLDKDFEWSTELAYAVGLLVTDGNLSRDGQHVTMRSVDLQLIKTFKTCLDLKNKIGSQVSQHKNGKLSYRLQFGGAQFYRWLMKIGLFPAKTYTIEKILIPDQYFVDFLRGHLDGDGSITVYQDRYNTFKNPTYIYTRLWVRFISASPKHIDWLHGSIKRLCGVHGHRAQSKIYDDKHVSISILKFGKKESIRLLQWIYYKKDLPCLLRKREIADKFLLRA</sequence>
<accession>A0A0G0L8G9</accession>
<dbReference type="EMBL" id="LBVL01000023">
    <property type="protein sequence ID" value="KKQ84140.1"/>
    <property type="molecule type" value="Genomic_DNA"/>
</dbReference>